<feature type="region of interest" description="Disordered" evidence="1">
    <location>
        <begin position="107"/>
        <end position="201"/>
    </location>
</feature>
<gene>
    <name evidence="2" type="ORF">HPULCUR_005252</name>
</gene>
<sequence length="610" mass="67957">MLAQMYCEGLVSYDMSAEHPTNIPIAPQQQQPTSLFSDVVTVISGARQSANQEFNKFWDKYISKRFEDNDTSSSSQYLPIHYTEYDLACIKEGKNIQGRLIPVSNRSQEEVCPTDKDMVRSSEKRRISLTEDNSSPNISPRTKTSKRHARSSSSQEASYSSSFLISSPRLILSNSPPPTSSTPEKVTPPPELSPITSYPYQPASRINTTQASLSPIQSPARKTTIRTSFTPTQSPVRRTAIQTSVSPIKYSPERLKNPIVTGSSKSVQRLASEIAIKLSPGGSSPFSPKKEYTATTVNDADPFQSTPLVKYSTDISARKIAVPKTRTFIMEEEDERITRIQKDLMKQVNDHISGSKDKVIAEEKEDDERVNHVQKTTNGEEEVDERLNNLQNRIYAIQSAVAEFVSSPVEIISPKPIHTPFNEKISALEVQVDPPLTTNKSTTSVDISDEDNMLLLDVSDIPSPPLPSYFALNHVPSPPPRPETIVSSSPIKSFSPSPLRPLRADPFNRESILKKHAATTENEAYRFSPYSKARDHVKTERKLSVINKYTAGNGNSSPNKTEPTMTHKLKMRSLVNAIPFCKLRKTDTITGADGITRPNPFWKEIYGGRK</sequence>
<accession>A0ABP9XZF2</accession>
<feature type="compositionally biased region" description="Low complexity" evidence="1">
    <location>
        <begin position="151"/>
        <end position="162"/>
    </location>
</feature>
<dbReference type="EMBL" id="BAABUJ010000014">
    <property type="protein sequence ID" value="GAA5799833.1"/>
    <property type="molecule type" value="Genomic_DNA"/>
</dbReference>
<feature type="compositionally biased region" description="Polar residues" evidence="1">
    <location>
        <begin position="130"/>
        <end position="142"/>
    </location>
</feature>
<feature type="compositionally biased region" description="Basic and acidic residues" evidence="1">
    <location>
        <begin position="107"/>
        <end position="129"/>
    </location>
</feature>
<proteinExistence type="predicted"/>
<evidence type="ECO:0000313" key="3">
    <source>
        <dbReference type="Proteomes" id="UP001476247"/>
    </source>
</evidence>
<comment type="caution">
    <text evidence="2">The sequence shown here is derived from an EMBL/GenBank/DDBJ whole genome shotgun (WGS) entry which is preliminary data.</text>
</comment>
<dbReference type="Proteomes" id="UP001476247">
    <property type="component" value="Unassembled WGS sequence"/>
</dbReference>
<organism evidence="2 3">
    <name type="scientific">Helicostylum pulchrum</name>
    <dbReference type="NCBI Taxonomy" id="562976"/>
    <lineage>
        <taxon>Eukaryota</taxon>
        <taxon>Fungi</taxon>
        <taxon>Fungi incertae sedis</taxon>
        <taxon>Mucoromycota</taxon>
        <taxon>Mucoromycotina</taxon>
        <taxon>Mucoromycetes</taxon>
        <taxon>Mucorales</taxon>
        <taxon>Mucorineae</taxon>
        <taxon>Mucoraceae</taxon>
        <taxon>Helicostylum</taxon>
    </lineage>
</organism>
<protein>
    <submittedName>
        <fullName evidence="2">Uncharacterized protein</fullName>
    </submittedName>
</protein>
<evidence type="ECO:0000313" key="2">
    <source>
        <dbReference type="EMBL" id="GAA5799833.1"/>
    </source>
</evidence>
<evidence type="ECO:0000256" key="1">
    <source>
        <dbReference type="SAM" id="MobiDB-lite"/>
    </source>
</evidence>
<name>A0ABP9XZF2_9FUNG</name>
<feature type="region of interest" description="Disordered" evidence="1">
    <location>
        <begin position="481"/>
        <end position="500"/>
    </location>
</feature>
<keyword evidence="3" id="KW-1185">Reference proteome</keyword>
<feature type="compositionally biased region" description="Low complexity" evidence="1">
    <location>
        <begin position="487"/>
        <end position="497"/>
    </location>
</feature>
<feature type="compositionally biased region" description="Pro residues" evidence="1">
    <location>
        <begin position="175"/>
        <end position="192"/>
    </location>
</feature>
<reference evidence="2 3" key="1">
    <citation type="submission" date="2024-04" db="EMBL/GenBank/DDBJ databases">
        <title>genome sequences of Mucor flavus KT1a and Helicostylum pulchrum KT1b strains isolation_sourced from the surface of a dry-aged beef.</title>
        <authorList>
            <person name="Toyotome T."/>
            <person name="Hosono M."/>
            <person name="Torimaru M."/>
            <person name="Fukuda K."/>
            <person name="Mikami N."/>
        </authorList>
    </citation>
    <scope>NUCLEOTIDE SEQUENCE [LARGE SCALE GENOMIC DNA]</scope>
    <source>
        <strain evidence="2 3">KT1b</strain>
    </source>
</reference>